<keyword evidence="3" id="KW-0804">Transcription</keyword>
<accession>A0A0A1TMA2</accession>
<dbReference type="Gene3D" id="1.10.30.10">
    <property type="entry name" value="High mobility group box domain"/>
    <property type="match status" value="1"/>
</dbReference>
<dbReference type="STRING" id="1531966.A0A0A1TMA2"/>
<dbReference type="AlphaFoldDB" id="A0A0A1TMA2"/>
<keyword evidence="4" id="KW-0539">Nucleus</keyword>
<dbReference type="GO" id="GO:0030154">
    <property type="term" value="P:cell differentiation"/>
    <property type="evidence" value="ECO:0007669"/>
    <property type="project" value="TreeGrafter"/>
</dbReference>
<sequence>MESFQACDYHLTAWNHLKLHMNPFMKVLCLDGNFYRMMDSITKSYIAAKFMDHVSESVMFVRDGTGSDRYFLGAPRHFVAEEGVVLRVVDAEPVWTRRPVSSSQVAPVLVDTKPVRIPRPPNAYILYRKERHSLVKEAQPNITNNEISTILGQAWNRESREVREKYKAMAHEIKISMLKKYPDYQYKPRKPSEKKRRMRRTACDTLTESTSPDSLGVPTPLSSA</sequence>
<feature type="compositionally biased region" description="Polar residues" evidence="5">
    <location>
        <begin position="204"/>
        <end position="213"/>
    </location>
</feature>
<dbReference type="GO" id="GO:0005634">
    <property type="term" value="C:nucleus"/>
    <property type="evidence" value="ECO:0007669"/>
    <property type="project" value="UniProtKB-UniRule"/>
</dbReference>
<evidence type="ECO:0000313" key="8">
    <source>
        <dbReference type="Proteomes" id="UP000039046"/>
    </source>
</evidence>
<dbReference type="PANTHER" id="PTHR10270:SF161">
    <property type="entry name" value="SEX-DETERMINING REGION Y PROTEIN"/>
    <property type="match status" value="1"/>
</dbReference>
<evidence type="ECO:0000256" key="5">
    <source>
        <dbReference type="SAM" id="MobiDB-lite"/>
    </source>
</evidence>
<dbReference type="SUPFAM" id="SSF47095">
    <property type="entry name" value="HMG-box"/>
    <property type="match status" value="1"/>
</dbReference>
<keyword evidence="1" id="KW-0805">Transcription regulation</keyword>
<dbReference type="SMART" id="SM00398">
    <property type="entry name" value="HMG"/>
    <property type="match status" value="1"/>
</dbReference>
<feature type="region of interest" description="Disordered" evidence="5">
    <location>
        <begin position="185"/>
        <end position="224"/>
    </location>
</feature>
<keyword evidence="2 4" id="KW-0238">DNA-binding</keyword>
<dbReference type="GO" id="GO:0000978">
    <property type="term" value="F:RNA polymerase II cis-regulatory region sequence-specific DNA binding"/>
    <property type="evidence" value="ECO:0007669"/>
    <property type="project" value="TreeGrafter"/>
</dbReference>
<dbReference type="PANTHER" id="PTHR10270">
    <property type="entry name" value="SOX TRANSCRIPTION FACTOR"/>
    <property type="match status" value="1"/>
</dbReference>
<evidence type="ECO:0000313" key="7">
    <source>
        <dbReference type="EMBL" id="CEJ91387.1"/>
    </source>
</evidence>
<feature type="compositionally biased region" description="Basic residues" evidence="5">
    <location>
        <begin position="187"/>
        <end position="200"/>
    </location>
</feature>
<organism evidence="7 8">
    <name type="scientific">[Torrubiella] hemipterigena</name>
    <dbReference type="NCBI Taxonomy" id="1531966"/>
    <lineage>
        <taxon>Eukaryota</taxon>
        <taxon>Fungi</taxon>
        <taxon>Dikarya</taxon>
        <taxon>Ascomycota</taxon>
        <taxon>Pezizomycotina</taxon>
        <taxon>Sordariomycetes</taxon>
        <taxon>Hypocreomycetidae</taxon>
        <taxon>Hypocreales</taxon>
        <taxon>Clavicipitaceae</taxon>
        <taxon>Clavicipitaceae incertae sedis</taxon>
        <taxon>'Torrubiella' clade</taxon>
    </lineage>
</organism>
<feature type="domain" description="HMG box" evidence="6">
    <location>
        <begin position="117"/>
        <end position="185"/>
    </location>
</feature>
<evidence type="ECO:0000256" key="3">
    <source>
        <dbReference type="ARBA" id="ARBA00023163"/>
    </source>
</evidence>
<name>A0A0A1TMA2_9HYPO</name>
<proteinExistence type="predicted"/>
<feature type="DNA-binding region" description="HMG box" evidence="4">
    <location>
        <begin position="117"/>
        <end position="185"/>
    </location>
</feature>
<dbReference type="FunFam" id="1.10.30.10:FF:000041">
    <property type="entry name" value="HMG box family protein"/>
    <property type="match status" value="1"/>
</dbReference>
<dbReference type="Pfam" id="PF00505">
    <property type="entry name" value="HMG_box"/>
    <property type="match status" value="1"/>
</dbReference>
<keyword evidence="8" id="KW-1185">Reference proteome</keyword>
<dbReference type="InterPro" id="IPR009071">
    <property type="entry name" value="HMG_box_dom"/>
</dbReference>
<reference evidence="7 8" key="1">
    <citation type="journal article" date="2015" name="Genome Announc.">
        <title>Draft Genome Sequence and Gene Annotation of the Entomopathogenic Fungus Verticillium hemipterigenum.</title>
        <authorList>
            <person name="Horn F."/>
            <person name="Habel A."/>
            <person name="Scharf D.H."/>
            <person name="Dworschak J."/>
            <person name="Brakhage A.A."/>
            <person name="Guthke R."/>
            <person name="Hertweck C."/>
            <person name="Linde J."/>
        </authorList>
    </citation>
    <scope>NUCLEOTIDE SEQUENCE [LARGE SCALE GENOMIC DNA]</scope>
</reference>
<evidence type="ECO:0000256" key="4">
    <source>
        <dbReference type="PROSITE-ProRule" id="PRU00267"/>
    </source>
</evidence>
<evidence type="ECO:0000256" key="2">
    <source>
        <dbReference type="ARBA" id="ARBA00023125"/>
    </source>
</evidence>
<gene>
    <name evidence="7" type="ORF">VHEMI07104</name>
</gene>
<protein>
    <recommendedName>
        <fullName evidence="6">HMG box domain-containing protein</fullName>
    </recommendedName>
</protein>
<dbReference type="PROSITE" id="PS50118">
    <property type="entry name" value="HMG_BOX_2"/>
    <property type="match status" value="1"/>
</dbReference>
<dbReference type="InterPro" id="IPR036910">
    <property type="entry name" value="HMG_box_dom_sf"/>
</dbReference>
<dbReference type="OrthoDB" id="6247875at2759"/>
<dbReference type="EMBL" id="CDHN01000003">
    <property type="protein sequence ID" value="CEJ91387.1"/>
    <property type="molecule type" value="Genomic_DNA"/>
</dbReference>
<evidence type="ECO:0000259" key="6">
    <source>
        <dbReference type="PROSITE" id="PS50118"/>
    </source>
</evidence>
<dbReference type="Proteomes" id="UP000039046">
    <property type="component" value="Unassembled WGS sequence"/>
</dbReference>
<dbReference type="GO" id="GO:0001228">
    <property type="term" value="F:DNA-binding transcription activator activity, RNA polymerase II-specific"/>
    <property type="evidence" value="ECO:0007669"/>
    <property type="project" value="TreeGrafter"/>
</dbReference>
<evidence type="ECO:0000256" key="1">
    <source>
        <dbReference type="ARBA" id="ARBA00023015"/>
    </source>
</evidence>
<dbReference type="CDD" id="cd01389">
    <property type="entry name" value="HMG-box_ROX1-like"/>
    <property type="match status" value="1"/>
</dbReference>
<dbReference type="GO" id="GO:0000122">
    <property type="term" value="P:negative regulation of transcription by RNA polymerase II"/>
    <property type="evidence" value="ECO:0007669"/>
    <property type="project" value="TreeGrafter"/>
</dbReference>
<dbReference type="InterPro" id="IPR050140">
    <property type="entry name" value="SRY-related_HMG-box_TF-like"/>
</dbReference>